<name>A0AA37NXE6_9PEZI</name>
<proteinExistence type="predicted"/>
<dbReference type="PANTHER" id="PTHR42031">
    <property type="entry name" value="KEY LIME PATHOGENICITY PROTEIN"/>
    <property type="match status" value="1"/>
</dbReference>
<dbReference type="PANTHER" id="PTHR42031:SF1">
    <property type="entry name" value="KEY LIME PATHOGENICITY PROTEIN"/>
    <property type="match status" value="1"/>
</dbReference>
<gene>
    <name evidence="2" type="ORF">ColSpa_00164</name>
</gene>
<dbReference type="AlphaFoldDB" id="A0AA37NXE6"/>
<dbReference type="RefSeq" id="XP_049122333.1">
    <property type="nucleotide sequence ID" value="XM_049266376.1"/>
</dbReference>
<evidence type="ECO:0008006" key="4">
    <source>
        <dbReference type="Google" id="ProtNLM"/>
    </source>
</evidence>
<evidence type="ECO:0000256" key="1">
    <source>
        <dbReference type="SAM" id="MobiDB-lite"/>
    </source>
</evidence>
<feature type="region of interest" description="Disordered" evidence="1">
    <location>
        <begin position="185"/>
        <end position="284"/>
    </location>
</feature>
<dbReference type="Proteomes" id="UP001055115">
    <property type="component" value="Unassembled WGS sequence"/>
</dbReference>
<accession>A0AA37NXE6</accession>
<keyword evidence="3" id="KW-1185">Reference proteome</keyword>
<sequence length="313" mass="35074">MAADPYNLPDPGLDSAIRQLLDQQADIQAKLAALLPAKYGPNVKLELDMLRHKLRVLQAYCETHRLSSTVPVLSELEEARSLQYRCECIEATFLEQGHDLSDPSVLDALKRSLYDEAPTGYSAWLDRNLANYDPVVRGWKTRESLSPSSRSASSFKCWDERCIHYIYGFYNKDDRDNHAREHTIHTHRDSGMSVGNTPPLPFPDHTTSRPWGSDAGKQPLALQLPKPSPGTQLAPLTTNQPRDRRDTLQSYSMVSEHSGPGRGSVDSEVDPLLPPLKRSRVGQSRLQSIGELRLLQDSGPCLRCKVTKQPPQQ</sequence>
<dbReference type="GeneID" id="73320966"/>
<dbReference type="EMBL" id="BQXU01000001">
    <property type="protein sequence ID" value="GKT39983.1"/>
    <property type="molecule type" value="Genomic_DNA"/>
</dbReference>
<comment type="caution">
    <text evidence="2">The sequence shown here is derived from an EMBL/GenBank/DDBJ whole genome shotgun (WGS) entry which is preliminary data.</text>
</comment>
<feature type="compositionally biased region" description="Polar residues" evidence="1">
    <location>
        <begin position="229"/>
        <end position="240"/>
    </location>
</feature>
<evidence type="ECO:0000313" key="3">
    <source>
        <dbReference type="Proteomes" id="UP001055115"/>
    </source>
</evidence>
<organism evidence="2 3">
    <name type="scientific">Colletotrichum spaethianum</name>
    <dbReference type="NCBI Taxonomy" id="700344"/>
    <lineage>
        <taxon>Eukaryota</taxon>
        <taxon>Fungi</taxon>
        <taxon>Dikarya</taxon>
        <taxon>Ascomycota</taxon>
        <taxon>Pezizomycotina</taxon>
        <taxon>Sordariomycetes</taxon>
        <taxon>Hypocreomycetidae</taxon>
        <taxon>Glomerellales</taxon>
        <taxon>Glomerellaceae</taxon>
        <taxon>Colletotrichum</taxon>
        <taxon>Colletotrichum spaethianum species complex</taxon>
    </lineage>
</organism>
<reference evidence="2 3" key="1">
    <citation type="submission" date="2022-03" db="EMBL/GenBank/DDBJ databases">
        <title>Genome data of Colletotrichum spp.</title>
        <authorList>
            <person name="Utami Y.D."/>
            <person name="Hiruma K."/>
        </authorList>
    </citation>
    <scope>NUCLEOTIDE SEQUENCE [LARGE SCALE GENOMIC DNA]</scope>
    <source>
        <strain evidence="2 3">MAFF 239500</strain>
    </source>
</reference>
<evidence type="ECO:0000313" key="2">
    <source>
        <dbReference type="EMBL" id="GKT39983.1"/>
    </source>
</evidence>
<protein>
    <recommendedName>
        <fullName evidence="4">C2H2-type domain-containing protein</fullName>
    </recommendedName>
</protein>